<accession>A0A9P6W6P6</accession>
<feature type="region of interest" description="Disordered" evidence="3">
    <location>
        <begin position="94"/>
        <end position="125"/>
    </location>
</feature>
<feature type="region of interest" description="Disordered" evidence="3">
    <location>
        <begin position="35"/>
        <end position="79"/>
    </location>
</feature>
<evidence type="ECO:0000256" key="1">
    <source>
        <dbReference type="ARBA" id="ARBA00022614"/>
    </source>
</evidence>
<dbReference type="PANTHER" id="PTHR48051:SF46">
    <property type="entry name" value="LEUCINE RICH REPEAT-CONTAINING DOMAIN PROTEIN"/>
    <property type="match status" value="1"/>
</dbReference>
<organism evidence="4 5">
    <name type="scientific">Rhodotorula mucilaginosa</name>
    <name type="common">Yeast</name>
    <name type="synonym">Rhodotorula rubra</name>
    <dbReference type="NCBI Taxonomy" id="5537"/>
    <lineage>
        <taxon>Eukaryota</taxon>
        <taxon>Fungi</taxon>
        <taxon>Dikarya</taxon>
        <taxon>Basidiomycota</taxon>
        <taxon>Pucciniomycotina</taxon>
        <taxon>Microbotryomycetes</taxon>
        <taxon>Sporidiobolales</taxon>
        <taxon>Sporidiobolaceae</taxon>
        <taxon>Rhodotorula</taxon>
    </lineage>
</organism>
<feature type="compositionally biased region" description="Low complexity" evidence="3">
    <location>
        <begin position="342"/>
        <end position="351"/>
    </location>
</feature>
<keyword evidence="2" id="KW-0677">Repeat</keyword>
<dbReference type="OrthoDB" id="660555at2759"/>
<gene>
    <name evidence="4" type="ORF">C6P46_005491</name>
</gene>
<feature type="region of interest" description="Disordered" evidence="3">
    <location>
        <begin position="339"/>
        <end position="365"/>
    </location>
</feature>
<keyword evidence="5" id="KW-1185">Reference proteome</keyword>
<evidence type="ECO:0000256" key="2">
    <source>
        <dbReference type="ARBA" id="ARBA00022737"/>
    </source>
</evidence>
<dbReference type="Gene3D" id="3.80.10.10">
    <property type="entry name" value="Ribonuclease Inhibitor"/>
    <property type="match status" value="1"/>
</dbReference>
<name>A0A9P6W6P6_RHOMI</name>
<comment type="caution">
    <text evidence="4">The sequence shown here is derived from an EMBL/GenBank/DDBJ whole genome shotgun (WGS) entry which is preliminary data.</text>
</comment>
<protein>
    <recommendedName>
        <fullName evidence="6">Leucine rich repeat domain-containing protein</fullName>
    </recommendedName>
</protein>
<reference evidence="4 5" key="1">
    <citation type="submission" date="2020-11" db="EMBL/GenBank/DDBJ databases">
        <title>Kefir isolates.</title>
        <authorList>
            <person name="Marcisauskas S."/>
            <person name="Kim Y."/>
            <person name="Blasche S."/>
        </authorList>
    </citation>
    <scope>NUCLEOTIDE SEQUENCE [LARGE SCALE GENOMIC DNA]</scope>
    <source>
        <strain evidence="4 5">KR</strain>
    </source>
</reference>
<dbReference type="InterPro" id="IPR050216">
    <property type="entry name" value="LRR_domain-containing"/>
</dbReference>
<dbReference type="GO" id="GO:0005737">
    <property type="term" value="C:cytoplasm"/>
    <property type="evidence" value="ECO:0007669"/>
    <property type="project" value="TreeGrafter"/>
</dbReference>
<proteinExistence type="predicted"/>
<dbReference type="InterPro" id="IPR003591">
    <property type="entry name" value="Leu-rich_rpt_typical-subtyp"/>
</dbReference>
<dbReference type="AlphaFoldDB" id="A0A9P6W6P6"/>
<feature type="compositionally biased region" description="Acidic residues" evidence="3">
    <location>
        <begin position="114"/>
        <end position="125"/>
    </location>
</feature>
<sequence length="558" mass="60235">MAETLEHPLSGRNKGWAVPDFSLEARKLKRTAATTLPVGQFHLGNPAQPHRHPDEEKGRSLRTSSRSASTSGLFASSDSANRRDWFDSTAAASTQVIQPPPLGLAPAAQITGDNNDDDDDDDDDALFESWHRDGGARALPDEVADDDFARAPSRSTEQPALAWVPSSWTTAVDKAVMNANGCIQLSGNRLVDIPSLVADLANLRAFETRGSPFSRIQSSPAAAFNLRKSPGRTSSGSFSPAPPFSPSASPTAVPIELHLGNNNITVDAISNSLWTLSNLHVLSLRQNRLDALPEGIGRLTSLHTLNLASNQLKFLPAEILNLDNLAILNLHPNPWLAPPSSAPTAPLDAASQTRAEDLTGAAQPGRRRRRVLGPLKVHFTLPSLEEVCIRQLLEPIGPSAELAQPLIKHFYTADYLREVLPPRLNDIFLSIFPHAAANPVSAVPFLRARHLSTSSALSSSSNAATSPSPAPFDPLSHVCRSPAHAGHARVFYRPAVERFEWVSEASLKPAAAAVAQPPTKKRGSDVRNIPIRWRGCGPTCLDWLEEDDAEEEQTRSEA</sequence>
<dbReference type="EMBL" id="PUHQ01000006">
    <property type="protein sequence ID" value="KAG0666140.1"/>
    <property type="molecule type" value="Genomic_DNA"/>
</dbReference>
<evidence type="ECO:0008006" key="6">
    <source>
        <dbReference type="Google" id="ProtNLM"/>
    </source>
</evidence>
<feature type="compositionally biased region" description="Low complexity" evidence="3">
    <location>
        <begin position="61"/>
        <end position="79"/>
    </location>
</feature>
<dbReference type="InterPro" id="IPR032675">
    <property type="entry name" value="LRR_dom_sf"/>
</dbReference>
<evidence type="ECO:0000313" key="5">
    <source>
        <dbReference type="Proteomes" id="UP000777482"/>
    </source>
</evidence>
<dbReference type="SUPFAM" id="SSF52058">
    <property type="entry name" value="L domain-like"/>
    <property type="match status" value="1"/>
</dbReference>
<dbReference type="PANTHER" id="PTHR48051">
    <property type="match status" value="1"/>
</dbReference>
<evidence type="ECO:0000256" key="3">
    <source>
        <dbReference type="SAM" id="MobiDB-lite"/>
    </source>
</evidence>
<feature type="region of interest" description="Disordered" evidence="3">
    <location>
        <begin position="226"/>
        <end position="245"/>
    </location>
</feature>
<dbReference type="Proteomes" id="UP000777482">
    <property type="component" value="Unassembled WGS sequence"/>
</dbReference>
<keyword evidence="1" id="KW-0433">Leucine-rich repeat</keyword>
<dbReference type="SMART" id="SM00369">
    <property type="entry name" value="LRR_TYP"/>
    <property type="match status" value="2"/>
</dbReference>
<evidence type="ECO:0000313" key="4">
    <source>
        <dbReference type="EMBL" id="KAG0666140.1"/>
    </source>
</evidence>